<dbReference type="FunFam" id="3.90.190.10:FF:000009">
    <property type="entry name" value="Receptor-type tyrosine-protein phosphatase beta"/>
    <property type="match status" value="1"/>
</dbReference>
<dbReference type="Gene3D" id="2.60.40.10">
    <property type="entry name" value="Immunoglobulins"/>
    <property type="match status" value="16"/>
</dbReference>
<comment type="catalytic activity">
    <reaction evidence="12">
        <text>O-phospho-L-tyrosyl-[protein] + H2O = L-tyrosyl-[protein] + phosphate</text>
        <dbReference type="Rhea" id="RHEA:10684"/>
        <dbReference type="Rhea" id="RHEA-COMP:10136"/>
        <dbReference type="Rhea" id="RHEA-COMP:20101"/>
        <dbReference type="ChEBI" id="CHEBI:15377"/>
        <dbReference type="ChEBI" id="CHEBI:43474"/>
        <dbReference type="ChEBI" id="CHEBI:46858"/>
        <dbReference type="ChEBI" id="CHEBI:61978"/>
        <dbReference type="EC" id="3.1.3.48"/>
    </reaction>
</comment>
<dbReference type="SMART" id="SM00194">
    <property type="entry name" value="PTPc"/>
    <property type="match status" value="1"/>
</dbReference>
<feature type="domain" description="Fibronectin type-III" evidence="17">
    <location>
        <begin position="612"/>
        <end position="703"/>
    </location>
</feature>
<feature type="domain" description="Tyrosine-protein phosphatase" evidence="15">
    <location>
        <begin position="1807"/>
        <end position="2064"/>
    </location>
</feature>
<dbReference type="SMART" id="SM00404">
    <property type="entry name" value="PTPc_motif"/>
    <property type="match status" value="1"/>
</dbReference>
<dbReference type="InterPro" id="IPR003961">
    <property type="entry name" value="FN3_dom"/>
</dbReference>
<dbReference type="InterPro" id="IPR016130">
    <property type="entry name" value="Tyr_Pase_AS"/>
</dbReference>
<protein>
    <recommendedName>
        <fullName evidence="2">protein-tyrosine-phosphatase</fullName>
        <ecNumber evidence="2">3.1.3.48</ecNumber>
    </recommendedName>
</protein>
<dbReference type="OMA" id="NCTNASP"/>
<feature type="domain" description="Fibronectin type-III" evidence="17">
    <location>
        <begin position="178"/>
        <end position="267"/>
    </location>
</feature>
<evidence type="ECO:0000256" key="12">
    <source>
        <dbReference type="ARBA" id="ARBA00051722"/>
    </source>
</evidence>
<comment type="similarity">
    <text evidence="11">Belongs to the protein-tyrosine phosphatase family. Receptor class 3 subfamily.</text>
</comment>
<evidence type="ECO:0000256" key="14">
    <source>
        <dbReference type="SAM" id="SignalP"/>
    </source>
</evidence>
<proteinExistence type="inferred from homology"/>
<evidence type="ECO:0000256" key="6">
    <source>
        <dbReference type="ARBA" id="ARBA00022801"/>
    </source>
</evidence>
<feature type="domain" description="Fibronectin type-III" evidence="17">
    <location>
        <begin position="268"/>
        <end position="355"/>
    </location>
</feature>
<evidence type="ECO:0000256" key="1">
    <source>
        <dbReference type="ARBA" id="ARBA00004479"/>
    </source>
</evidence>
<gene>
    <name evidence="18" type="primary">PTPRJ</name>
</gene>
<dbReference type="PRINTS" id="PR00700">
    <property type="entry name" value="PRTYPHPHTASE"/>
</dbReference>
<comment type="subcellular location">
    <subcellularLocation>
        <location evidence="1">Membrane</location>
        <topology evidence="1">Single-pass type I membrane protein</topology>
    </subcellularLocation>
</comment>
<evidence type="ECO:0000313" key="18">
    <source>
        <dbReference type="Ensembl" id="ENSAOCP00000022844.2"/>
    </source>
</evidence>
<feature type="domain" description="Fibronectin type-III" evidence="17">
    <location>
        <begin position="1407"/>
        <end position="1500"/>
    </location>
</feature>
<dbReference type="GO" id="GO:0043235">
    <property type="term" value="C:receptor complex"/>
    <property type="evidence" value="ECO:0007669"/>
    <property type="project" value="TreeGrafter"/>
</dbReference>
<feature type="domain" description="Fibronectin type-III" evidence="17">
    <location>
        <begin position="1501"/>
        <end position="1587"/>
    </location>
</feature>
<evidence type="ECO:0000259" key="16">
    <source>
        <dbReference type="PROSITE" id="PS50056"/>
    </source>
</evidence>
<evidence type="ECO:0000256" key="5">
    <source>
        <dbReference type="ARBA" id="ARBA00022737"/>
    </source>
</evidence>
<reference evidence="18" key="2">
    <citation type="submission" date="2025-08" db="UniProtKB">
        <authorList>
            <consortium name="Ensembl"/>
        </authorList>
    </citation>
    <scope>IDENTIFICATION</scope>
</reference>
<dbReference type="InterPro" id="IPR003595">
    <property type="entry name" value="Tyr_Pase_cat"/>
</dbReference>
<keyword evidence="9 13" id="KW-0472">Membrane</keyword>
<dbReference type="InterPro" id="IPR050713">
    <property type="entry name" value="RTP_Phos/Ushers"/>
</dbReference>
<keyword evidence="8 13" id="KW-1133">Transmembrane helix</keyword>
<feature type="domain" description="Fibronectin type-III" evidence="17">
    <location>
        <begin position="94"/>
        <end position="176"/>
    </location>
</feature>
<feature type="domain" description="Fibronectin type-III" evidence="17">
    <location>
        <begin position="704"/>
        <end position="792"/>
    </location>
</feature>
<evidence type="ECO:0000256" key="10">
    <source>
        <dbReference type="ARBA" id="ARBA00023180"/>
    </source>
</evidence>
<feature type="domain" description="Fibronectin type-III" evidence="17">
    <location>
        <begin position="357"/>
        <end position="438"/>
    </location>
</feature>
<dbReference type="Ensembl" id="ENSAOCT00000006931.2">
    <property type="protein sequence ID" value="ENSAOCP00000022844.2"/>
    <property type="gene ID" value="ENSAOCG00000008553.2"/>
</dbReference>
<keyword evidence="6" id="KW-0378">Hydrolase</keyword>
<evidence type="ECO:0000259" key="15">
    <source>
        <dbReference type="PROSITE" id="PS50055"/>
    </source>
</evidence>
<dbReference type="GeneTree" id="ENSGT00940000156870"/>
<sequence length="2103" mass="230455">MKLRSGVSLWTLLVFTALLKNARAECDPERNCTADSSLRKTETTITLETEPNCNLSTGNISGNGSITGLTPGAIYQISFHCLNCCKEVTTKPEKVNNLEVIGVSTSSISLNWTKPVGNSSSYRVQWTDGTETKNDTATEEYINITNLTAGVQYTMTVTAVADDNITEGTSVNVSQYTKPGEIENLTMSTNTTAISLNWTKPPGQVFDYKVEWDNGGTPMIRFTSNETFAMLSDLIPGTNYTITITAVAGDNKTEGDGHTFSSFTKPEVVRNLTVTDYTTSSISVNWTKPEGSSSFYSVQWTDGNVTEADNVTETHKNITNLTPGVQYTITVTAVAGDGHTEGQNSTVSHYTKPGTIQNLTVSTNATSISLSWTPPPGQVFDYKVELDNGTPRFTSNKAFAVLSDLIPGTNYTITITAVAGDNKTEGEPFTFTSITEPAVVKDLTITSVTTSSVSLNWTKPEGNADQYKILWSTGENGFNGTTTETSFTIRDLNPGFQYNITVAAAVGDPPKEGEGTLITTFTRPEKPENISVAAGTDNLIITWTLPRGRVDHYVVNISNTNLTYSNFTQTADTTASFTDLYPGRIFAITVTAVAGNYDNLSNSSSFATVPTPPGSIILSQPTVSSLHVEWTIPAGMDGAPDISYHITYQGNGGEIQRKDSTDTNTELSPLSSGTSYNVTVQTVGPQNLTSTIVHNSAFTLPNPVLNLEARHKNTTSITVTWTDPQGAQPYYTYLVQTYSETGALVDSKNISDNFADLTDLEPGSRYNVNVTTIAAPGSESTVEQTFSYTMPKAVTNLTADAVNTMAIRLTWIRQSDHKPSYSYLVEVLQEGVVLYNDSTANETYTFYPLDPGNFYMFYVYTVVAGVKSARETTQSYTMPEPVYNLTAIGSTTNLSVSWTPGSGKVSSYSVLLYRDSQLVRNTTDLSNTTQNELFMDLRPGVLYFVTVVTKSGPLESTSNVSNATFPNPPGPITAMSQTVTSITFTWPLPVDMDRNQYSFKVSSANVLASIQNNWFLLGNLSSGSPHSISVVTVGVRVYESTAVTAENYTRPYSVTNLTQTQITTDAVTLVWEQPEIRSDYMYLVQVSNGSFDIVSKTESVTNTTIPELRSGSNFSFTVTTLTADGTEADPVTVSYFTRPFSISGLVAEALNTTAINLTWMKPLEYRDDYKYWVETTGCNSKNTTHAEEMAVISGLLPGTKCTFCVSVMAANGIGGEENCTSQYTRPEPGQPSISSNGSNSSVLVSWTKPAGNVEFYKVDLNSTQGFLDGPVQLNSTDTFHRFENLSAGTLYSAVLITCSGPFCASSEYVTNATYPNPPGPIEIMEKTTSSIEFSWGEAPRMSGASFHYQVTNKPSQGGGNITINTTTATNHTFASLPSGTSFNISVVTVGVLGFESGRVYSDMVTTRPLSAQRLEVTAGEVNITVSWTRPGEYKESYRYNVTWQRSDGSNSNSTIVQQTEVTINNLDPGSSYDISVTTETSDGTSGAPATISTCTKAGPVIDLTCIGPNTANAEVILHWTKPNGQNSGFQIQVNDGEIIHMNGTCCNHTVSNLRHNTGYNLTVETQSCGEPSKPVTVSCKTGITNPPRPNSCEPLEVTKEHDRFSFKIDPSMLVNSNGPIKYIGVLVTSSAPDNADLKEYLGKTYDEWKDEKTPVYLATAINNTARLQSNEDLIVIGDGSKWNGYRNGALNVNGKYQYAIAIFTALELQQDLVDISNSLVSITDFCSVGELPIDPAVIGIAVGATLGIFCILFFVLIGFIIYWKRVSKKETSDIQIQSMRAKVSVQVRVEDYEAYYKKQKADSNCGFAEEFEDLKIVGTSQAKIQALTLDNKPKNRYNNVLPYDSSRVKLSIIHGSPYDDYINANYMPGYLSRKEFIAAQGPLPTTVNEFWRMIWEKNVQTLVMLTRCNEQGRVKCEQYWSSGTKHFENITVKTTSEIPLEDWTIRDFDIKNVKTAETRSIRHFHFTAWPDHGVPETTELLISFRHLVREHMNQYSRHSPTVVHCSAGVGRTGTFIAIDRLIFQIERENIVDVFGIVHDLRMHRPLMVQTEDQYVFLNQCALDVIRSRTGTNVDLIYQNTAALSIYENVEPKKRYSKNGYHNA</sequence>
<feature type="domain" description="Fibronectin type-III" evidence="17">
    <location>
        <begin position="439"/>
        <end position="526"/>
    </location>
</feature>
<name>A0A3Q1CBT3_AMPOC</name>
<dbReference type="PANTHER" id="PTHR46957:SF5">
    <property type="entry name" value="PROTEIN-TYROSINE-PHOSPHATASE"/>
    <property type="match status" value="1"/>
</dbReference>
<organism evidence="18 19">
    <name type="scientific">Amphiprion ocellaris</name>
    <name type="common">Clown anemonefish</name>
    <dbReference type="NCBI Taxonomy" id="80972"/>
    <lineage>
        <taxon>Eukaryota</taxon>
        <taxon>Metazoa</taxon>
        <taxon>Chordata</taxon>
        <taxon>Craniata</taxon>
        <taxon>Vertebrata</taxon>
        <taxon>Euteleostomi</taxon>
        <taxon>Actinopterygii</taxon>
        <taxon>Neopterygii</taxon>
        <taxon>Teleostei</taxon>
        <taxon>Neoteleostei</taxon>
        <taxon>Acanthomorphata</taxon>
        <taxon>Ovalentaria</taxon>
        <taxon>Pomacentridae</taxon>
        <taxon>Amphiprion</taxon>
    </lineage>
</organism>
<feature type="transmembrane region" description="Helical" evidence="13">
    <location>
        <begin position="1736"/>
        <end position="1763"/>
    </location>
</feature>
<dbReference type="FunFam" id="2.60.40.10:FF:000369">
    <property type="entry name" value="Protein tyrosine phosphatase, receptor type B"/>
    <property type="match status" value="1"/>
</dbReference>
<dbReference type="GO" id="GO:0004725">
    <property type="term" value="F:protein tyrosine phosphatase activity"/>
    <property type="evidence" value="ECO:0007669"/>
    <property type="project" value="UniProtKB-EC"/>
</dbReference>
<feature type="domain" description="Fibronectin type-III" evidence="17">
    <location>
        <begin position="1227"/>
        <end position="1319"/>
    </location>
</feature>
<dbReference type="SUPFAM" id="SSF52799">
    <property type="entry name" value="(Phosphotyrosine protein) phosphatases II"/>
    <property type="match status" value="1"/>
</dbReference>
<dbReference type="PROSITE" id="PS50055">
    <property type="entry name" value="TYR_PHOSPHATASE_PTP"/>
    <property type="match status" value="1"/>
</dbReference>
<dbReference type="PROSITE" id="PS50853">
    <property type="entry name" value="FN3"/>
    <property type="match status" value="12"/>
</dbReference>
<feature type="domain" description="Tyrosine specific protein phosphatases" evidence="16">
    <location>
        <begin position="1982"/>
        <end position="2055"/>
    </location>
</feature>
<evidence type="ECO:0000259" key="17">
    <source>
        <dbReference type="PROSITE" id="PS50853"/>
    </source>
</evidence>
<dbReference type="GO" id="GO:0032502">
    <property type="term" value="P:developmental process"/>
    <property type="evidence" value="ECO:0007669"/>
    <property type="project" value="UniProtKB-ARBA"/>
</dbReference>
<keyword evidence="4 14" id="KW-0732">Signal</keyword>
<evidence type="ECO:0000256" key="4">
    <source>
        <dbReference type="ARBA" id="ARBA00022729"/>
    </source>
</evidence>
<dbReference type="CDD" id="cd00063">
    <property type="entry name" value="FN3"/>
    <property type="match status" value="9"/>
</dbReference>
<evidence type="ECO:0000256" key="2">
    <source>
        <dbReference type="ARBA" id="ARBA00013064"/>
    </source>
</evidence>
<keyword evidence="19" id="KW-1185">Reference proteome</keyword>
<dbReference type="PROSITE" id="PS50056">
    <property type="entry name" value="TYR_PHOSPHATASE_2"/>
    <property type="match status" value="1"/>
</dbReference>
<feature type="signal peptide" evidence="14">
    <location>
        <begin position="1"/>
        <end position="24"/>
    </location>
</feature>
<reference evidence="18" key="3">
    <citation type="submission" date="2025-09" db="UniProtKB">
        <authorList>
            <consortium name="Ensembl"/>
        </authorList>
    </citation>
    <scope>IDENTIFICATION</scope>
</reference>
<dbReference type="InterPro" id="IPR029021">
    <property type="entry name" value="Prot-tyrosine_phosphatase-like"/>
</dbReference>
<keyword evidence="5" id="KW-0677">Repeat</keyword>
<evidence type="ECO:0000313" key="19">
    <source>
        <dbReference type="Proteomes" id="UP001501940"/>
    </source>
</evidence>
<dbReference type="SMART" id="SM00060">
    <property type="entry name" value="FN3"/>
    <property type="match status" value="17"/>
</dbReference>
<evidence type="ECO:0000256" key="7">
    <source>
        <dbReference type="ARBA" id="ARBA00022912"/>
    </source>
</evidence>
<dbReference type="PANTHER" id="PTHR46957">
    <property type="entry name" value="CYTOKINE RECEPTOR"/>
    <property type="match status" value="1"/>
</dbReference>
<keyword evidence="3 13" id="KW-0812">Transmembrane</keyword>
<accession>A0A3Q1CBT3</accession>
<dbReference type="PROSITE" id="PS00383">
    <property type="entry name" value="TYR_PHOSPHATASE_1"/>
    <property type="match status" value="1"/>
</dbReference>
<dbReference type="Pfam" id="PF00102">
    <property type="entry name" value="Y_phosphatase"/>
    <property type="match status" value="1"/>
</dbReference>
<keyword evidence="7" id="KW-0904">Protein phosphatase</keyword>
<evidence type="ECO:0000256" key="3">
    <source>
        <dbReference type="ARBA" id="ARBA00022692"/>
    </source>
</evidence>
<dbReference type="InterPro" id="IPR036116">
    <property type="entry name" value="FN3_sf"/>
</dbReference>
<feature type="domain" description="Fibronectin type-III" evidence="17">
    <location>
        <begin position="1053"/>
        <end position="1141"/>
    </location>
</feature>
<dbReference type="Pfam" id="PF00041">
    <property type="entry name" value="fn3"/>
    <property type="match status" value="15"/>
</dbReference>
<dbReference type="Gene3D" id="3.90.190.10">
    <property type="entry name" value="Protein tyrosine phosphatase superfamily"/>
    <property type="match status" value="1"/>
</dbReference>
<dbReference type="InterPro" id="IPR041201">
    <property type="entry name" value="PTPRJ_TM"/>
</dbReference>
<keyword evidence="10" id="KW-0325">Glycoprotein</keyword>
<evidence type="ECO:0000256" key="11">
    <source>
        <dbReference type="ARBA" id="ARBA00025789"/>
    </source>
</evidence>
<dbReference type="SUPFAM" id="SSF49265">
    <property type="entry name" value="Fibronectin type III"/>
    <property type="match status" value="10"/>
</dbReference>
<dbReference type="GO" id="GO:0016020">
    <property type="term" value="C:membrane"/>
    <property type="evidence" value="ECO:0007669"/>
    <property type="project" value="UniProtKB-SubCell"/>
</dbReference>
<dbReference type="InterPro" id="IPR000387">
    <property type="entry name" value="Tyr_Pase_dom"/>
</dbReference>
<evidence type="ECO:0000256" key="8">
    <source>
        <dbReference type="ARBA" id="ARBA00022989"/>
    </source>
</evidence>
<dbReference type="InterPro" id="IPR000242">
    <property type="entry name" value="PTP_cat"/>
</dbReference>
<feature type="chain" id="PRO_5043411281" description="protein-tyrosine-phosphatase" evidence="14">
    <location>
        <begin position="25"/>
        <end position="2103"/>
    </location>
</feature>
<reference evidence="18 19" key="1">
    <citation type="submission" date="2022-01" db="EMBL/GenBank/DDBJ databases">
        <title>A chromosome-scale genome assembly of the false clownfish, Amphiprion ocellaris.</title>
        <authorList>
            <person name="Ryu T."/>
        </authorList>
    </citation>
    <scope>NUCLEOTIDE SEQUENCE [LARGE SCALE GENOMIC DNA]</scope>
</reference>
<evidence type="ECO:0000256" key="9">
    <source>
        <dbReference type="ARBA" id="ARBA00023136"/>
    </source>
</evidence>
<dbReference type="InterPro" id="IPR013783">
    <property type="entry name" value="Ig-like_fold"/>
</dbReference>
<dbReference type="EC" id="3.1.3.48" evidence="2"/>
<feature type="domain" description="Fibronectin type-III" evidence="17">
    <location>
        <begin position="878"/>
        <end position="968"/>
    </location>
</feature>
<evidence type="ECO:0000256" key="13">
    <source>
        <dbReference type="SAM" id="Phobius"/>
    </source>
</evidence>
<dbReference type="Proteomes" id="UP001501940">
    <property type="component" value="Chromosome 3"/>
</dbReference>
<dbReference type="Pfam" id="PF18861">
    <property type="entry name" value="PTP_tm"/>
    <property type="match status" value="1"/>
</dbReference>